<keyword evidence="2" id="KW-0732">Signal</keyword>
<feature type="compositionally biased region" description="Basic residues" evidence="1">
    <location>
        <begin position="162"/>
        <end position="174"/>
    </location>
</feature>
<feature type="region of interest" description="Disordered" evidence="1">
    <location>
        <begin position="650"/>
        <end position="683"/>
    </location>
</feature>
<dbReference type="AlphaFoldDB" id="A0A5C3KS88"/>
<accession>A0A5C3KS88</accession>
<dbReference type="EMBL" id="ML210220">
    <property type="protein sequence ID" value="TFK23382.1"/>
    <property type="molecule type" value="Genomic_DNA"/>
</dbReference>
<dbReference type="Proteomes" id="UP000307440">
    <property type="component" value="Unassembled WGS sequence"/>
</dbReference>
<feature type="compositionally biased region" description="Basic and acidic residues" evidence="1">
    <location>
        <begin position="389"/>
        <end position="402"/>
    </location>
</feature>
<feature type="region of interest" description="Disordered" evidence="1">
    <location>
        <begin position="79"/>
        <end position="406"/>
    </location>
</feature>
<feature type="region of interest" description="Disordered" evidence="1">
    <location>
        <begin position="507"/>
        <end position="560"/>
    </location>
</feature>
<protein>
    <recommendedName>
        <fullName evidence="5">FMR1-interacting protein 1 conserved domain-containing protein</fullName>
    </recommendedName>
</protein>
<feature type="compositionally biased region" description="Basic residues" evidence="1">
    <location>
        <begin position="320"/>
        <end position="334"/>
    </location>
</feature>
<reference evidence="3 4" key="1">
    <citation type="journal article" date="2019" name="Nat. Ecol. Evol.">
        <title>Megaphylogeny resolves global patterns of mushroom evolution.</title>
        <authorList>
            <person name="Varga T."/>
            <person name="Krizsan K."/>
            <person name="Foldi C."/>
            <person name="Dima B."/>
            <person name="Sanchez-Garcia M."/>
            <person name="Sanchez-Ramirez S."/>
            <person name="Szollosi G.J."/>
            <person name="Szarkandi J.G."/>
            <person name="Papp V."/>
            <person name="Albert L."/>
            <person name="Andreopoulos W."/>
            <person name="Angelini C."/>
            <person name="Antonin V."/>
            <person name="Barry K.W."/>
            <person name="Bougher N.L."/>
            <person name="Buchanan P."/>
            <person name="Buyck B."/>
            <person name="Bense V."/>
            <person name="Catcheside P."/>
            <person name="Chovatia M."/>
            <person name="Cooper J."/>
            <person name="Damon W."/>
            <person name="Desjardin D."/>
            <person name="Finy P."/>
            <person name="Geml J."/>
            <person name="Haridas S."/>
            <person name="Hughes K."/>
            <person name="Justo A."/>
            <person name="Karasinski D."/>
            <person name="Kautmanova I."/>
            <person name="Kiss B."/>
            <person name="Kocsube S."/>
            <person name="Kotiranta H."/>
            <person name="LaButti K.M."/>
            <person name="Lechner B.E."/>
            <person name="Liimatainen K."/>
            <person name="Lipzen A."/>
            <person name="Lukacs Z."/>
            <person name="Mihaltcheva S."/>
            <person name="Morgado L.N."/>
            <person name="Niskanen T."/>
            <person name="Noordeloos M.E."/>
            <person name="Ohm R.A."/>
            <person name="Ortiz-Santana B."/>
            <person name="Ovrebo C."/>
            <person name="Racz N."/>
            <person name="Riley R."/>
            <person name="Savchenko A."/>
            <person name="Shiryaev A."/>
            <person name="Soop K."/>
            <person name="Spirin V."/>
            <person name="Szebenyi C."/>
            <person name="Tomsovsky M."/>
            <person name="Tulloss R.E."/>
            <person name="Uehling J."/>
            <person name="Grigoriev I.V."/>
            <person name="Vagvolgyi C."/>
            <person name="Papp T."/>
            <person name="Martin F.M."/>
            <person name="Miettinen O."/>
            <person name="Hibbett D.S."/>
            <person name="Nagy L.G."/>
        </authorList>
    </citation>
    <scope>NUCLEOTIDE SEQUENCE [LARGE SCALE GENOMIC DNA]</scope>
    <source>
        <strain evidence="3 4">CBS 121175</strain>
    </source>
</reference>
<organism evidence="3 4">
    <name type="scientific">Coprinopsis marcescibilis</name>
    <name type="common">Agaric fungus</name>
    <name type="synonym">Psathyrella marcescibilis</name>
    <dbReference type="NCBI Taxonomy" id="230819"/>
    <lineage>
        <taxon>Eukaryota</taxon>
        <taxon>Fungi</taxon>
        <taxon>Dikarya</taxon>
        <taxon>Basidiomycota</taxon>
        <taxon>Agaricomycotina</taxon>
        <taxon>Agaricomycetes</taxon>
        <taxon>Agaricomycetidae</taxon>
        <taxon>Agaricales</taxon>
        <taxon>Agaricineae</taxon>
        <taxon>Psathyrellaceae</taxon>
        <taxon>Coprinopsis</taxon>
    </lineage>
</organism>
<feature type="compositionally biased region" description="Low complexity" evidence="1">
    <location>
        <begin position="136"/>
        <end position="150"/>
    </location>
</feature>
<feature type="compositionally biased region" description="Low complexity" evidence="1">
    <location>
        <begin position="658"/>
        <end position="667"/>
    </location>
</feature>
<feature type="compositionally biased region" description="Low complexity" evidence="1">
    <location>
        <begin position="106"/>
        <end position="119"/>
    </location>
</feature>
<evidence type="ECO:0008006" key="5">
    <source>
        <dbReference type="Google" id="ProtNLM"/>
    </source>
</evidence>
<sequence>MRLWAVAICLASLLLKASAHQPPLGGSLEALEAREPAARLGGAKPPSNLPVRNGRGSPQRLATPRAAGLPNIIPIVSPKVRTQLPIPKAGSQRGSPPKRGNRNPQSPRRAASRSRASAAIKPNSRPKTRRKGPLNALAATRGRTTALGARKNTNRAPSIRSRGNKARGLSRKKGGQPVVRQRRAPAQGIRSTKQKVASSGRSGIKAASKSSRKRPGAPSKPRAQANSLSRTRGSPLSRNCRVSNLGKSKGQRKSKASTSRRSKPTAPSRGRAATAKGTRVSRKGRLSPNGGAKSRTKPFSPKRRIQPKWGARTKSGYPARRPKAKPQRPGRTKVTKPQSGRQIRLPGKGQRRTANRQSRHKQQKPTRKLGKASPRRPTGARTRSTLDAPRQREEIGCKHSQDSQESVQVAGQQQVEVDNQLEPDRAPKPLRIHDIVQPGMDDRLGEDAVQPCVTLLHARHRGESASQVGLKEGQVEGEWDSGYPAWHAHRPFASQESWCIRGDRARSLHGSTSGLAPSTRRPPRGQISTARSKSGVSGVRSQGIGGGTPRASAVCKRSDSSCPIPTTADGWVEYTNDPNWLTRLADSMDATTHNALSFNQASTSQNQQFQSANNALQGENTPYAPTGQQPGIPALNLQQQTTGPVNLQSQAMSSNPWSSLGGSSSLGNAMGDFQYSGQRPRPPPTTFQNTKNDNLFPNQNPAHMQNVPVPLSAPQAVISSHQFVQGSSSGANQRIQNIAEPLTEPQAGSSPPQFDQVSSSNPNEREVSAQAKWVKRLKATDPEFRKEYNAKARDWERRKTQKLRDEAAARGEPIAVRVPRNRLETAAASGGYRNRLKEAAAAGEPAAIAKFEELKNKDRERAKRNRPQRTQREKAERERLREQSSDADTGPPPDPPEAFEFTFRFPSPGAGGGAGGAVAARGTFPDEED</sequence>
<feature type="compositionally biased region" description="Polar residues" evidence="1">
    <location>
        <begin position="746"/>
        <end position="762"/>
    </location>
</feature>
<evidence type="ECO:0000313" key="4">
    <source>
        <dbReference type="Proteomes" id="UP000307440"/>
    </source>
</evidence>
<feature type="compositionally biased region" description="Polar residues" evidence="1">
    <location>
        <begin position="526"/>
        <end position="535"/>
    </location>
</feature>
<keyword evidence="4" id="KW-1185">Reference proteome</keyword>
<feature type="region of interest" description="Disordered" evidence="1">
    <location>
        <begin position="743"/>
        <end position="766"/>
    </location>
</feature>
<feature type="region of interest" description="Disordered" evidence="1">
    <location>
        <begin position="839"/>
        <end position="929"/>
    </location>
</feature>
<feature type="region of interest" description="Disordered" evidence="1">
    <location>
        <begin position="39"/>
        <end position="66"/>
    </location>
</feature>
<feature type="compositionally biased region" description="Basic residues" evidence="1">
    <location>
        <begin position="249"/>
        <end position="263"/>
    </location>
</feature>
<feature type="chain" id="PRO_5022813040" description="FMR1-interacting protein 1 conserved domain-containing protein" evidence="2">
    <location>
        <begin position="20"/>
        <end position="929"/>
    </location>
</feature>
<proteinExistence type="predicted"/>
<feature type="compositionally biased region" description="Polar residues" evidence="1">
    <location>
        <begin position="224"/>
        <end position="246"/>
    </location>
</feature>
<feature type="compositionally biased region" description="Low complexity" evidence="1">
    <location>
        <begin position="839"/>
        <end position="849"/>
    </location>
</feature>
<evidence type="ECO:0000256" key="1">
    <source>
        <dbReference type="SAM" id="MobiDB-lite"/>
    </source>
</evidence>
<feature type="compositionally biased region" description="Basic and acidic residues" evidence="1">
    <location>
        <begin position="850"/>
        <end position="861"/>
    </location>
</feature>
<evidence type="ECO:0000313" key="3">
    <source>
        <dbReference type="EMBL" id="TFK23382.1"/>
    </source>
</evidence>
<feature type="compositionally biased region" description="Basic residues" evidence="1">
    <location>
        <begin position="349"/>
        <end position="374"/>
    </location>
</feature>
<feature type="compositionally biased region" description="Polar residues" evidence="1">
    <location>
        <begin position="189"/>
        <end position="201"/>
    </location>
</feature>
<feature type="signal peptide" evidence="2">
    <location>
        <begin position="1"/>
        <end position="19"/>
    </location>
</feature>
<name>A0A5C3KS88_COPMA</name>
<gene>
    <name evidence="3" type="ORF">FA15DRAFT_656801</name>
</gene>
<feature type="compositionally biased region" description="Basic and acidic residues" evidence="1">
    <location>
        <begin position="870"/>
        <end position="884"/>
    </location>
</feature>
<feature type="compositionally biased region" description="Basic residues" evidence="1">
    <location>
        <begin position="294"/>
        <end position="306"/>
    </location>
</feature>
<evidence type="ECO:0000256" key="2">
    <source>
        <dbReference type="SAM" id="SignalP"/>
    </source>
</evidence>